<dbReference type="PANTHER" id="PTHR43586:SF15">
    <property type="entry name" value="BLR3095 PROTEIN"/>
    <property type="match status" value="1"/>
</dbReference>
<evidence type="ECO:0000256" key="3">
    <source>
        <dbReference type="RuleBase" id="RU004075"/>
    </source>
</evidence>
<sequence length="328" mass="35347">MLDPTPYRELFPITRRLAFFNHAGVSPLNTRAVADMQAFNELCATQSISEYRPAMGAMQTDLRQRVASLVNARSADEIVLMPNTATGINTAALSLPLRPGDNVLVLDGDYPANIYPWMNLAHRGVLTKFVPQKNGGLDLNLLESRIDSHTRVIAMSTVVFATGFRNDLVAVGKLCKERGIYFVVDGIQSLGALPFDVQEAQVDFLAAGSQKWLLGPIGAGFLYVRSELMHELGAGPYVGAGSTVDGMNFLDYNFTLLPTAERFNLGSANALGQAGLRASLALLQEIGIERVAERVLMLAGVAIGDLQERGFTLSASAAPEHRSGLVIP</sequence>
<evidence type="ECO:0000259" key="5">
    <source>
        <dbReference type="Pfam" id="PF00266"/>
    </source>
</evidence>
<keyword evidence="7" id="KW-1185">Reference proteome</keyword>
<feature type="domain" description="Aminotransferase class V" evidence="5">
    <location>
        <begin position="20"/>
        <end position="320"/>
    </location>
</feature>
<keyword evidence="6" id="KW-0032">Aminotransferase</keyword>
<evidence type="ECO:0000313" key="6">
    <source>
        <dbReference type="EMBL" id="KPV50238.1"/>
    </source>
</evidence>
<dbReference type="SUPFAM" id="SSF53383">
    <property type="entry name" value="PLP-dependent transferases"/>
    <property type="match status" value="1"/>
</dbReference>
<protein>
    <submittedName>
        <fullName evidence="6">Aminotransferase V</fullName>
    </submittedName>
</protein>
<reference evidence="6 7" key="1">
    <citation type="submission" date="2015-09" db="EMBL/GenBank/DDBJ databases">
        <title>Draft genome sequence of Kouleothrix aurantiaca JCM 19913.</title>
        <authorList>
            <person name="Hemp J."/>
        </authorList>
    </citation>
    <scope>NUCLEOTIDE SEQUENCE [LARGE SCALE GENOMIC DNA]</scope>
    <source>
        <strain evidence="6 7">COM-B</strain>
    </source>
</reference>
<dbReference type="EMBL" id="LJCR01001504">
    <property type="protein sequence ID" value="KPV50238.1"/>
    <property type="molecule type" value="Genomic_DNA"/>
</dbReference>
<feature type="non-terminal residue" evidence="6">
    <location>
        <position position="328"/>
    </location>
</feature>
<dbReference type="Gene3D" id="3.90.1150.10">
    <property type="entry name" value="Aspartate Aminotransferase, domain 1"/>
    <property type="match status" value="1"/>
</dbReference>
<dbReference type="InterPro" id="IPR015422">
    <property type="entry name" value="PyrdxlP-dep_Trfase_small"/>
</dbReference>
<dbReference type="InterPro" id="IPR015421">
    <property type="entry name" value="PyrdxlP-dep_Trfase_major"/>
</dbReference>
<dbReference type="GO" id="GO:0008483">
    <property type="term" value="F:transaminase activity"/>
    <property type="evidence" value="ECO:0007669"/>
    <property type="project" value="UniProtKB-KW"/>
</dbReference>
<dbReference type="InterPro" id="IPR020578">
    <property type="entry name" value="Aminotrans_V_PyrdxlP_BS"/>
</dbReference>
<comment type="similarity">
    <text evidence="3">Belongs to the class-V pyridoxal-phosphate-dependent aminotransferase family.</text>
</comment>
<dbReference type="PROSITE" id="PS00595">
    <property type="entry name" value="AA_TRANSFER_CLASS_5"/>
    <property type="match status" value="1"/>
</dbReference>
<organism evidence="6 7">
    <name type="scientific">Kouleothrix aurantiaca</name>
    <dbReference type="NCBI Taxonomy" id="186479"/>
    <lineage>
        <taxon>Bacteria</taxon>
        <taxon>Bacillati</taxon>
        <taxon>Chloroflexota</taxon>
        <taxon>Chloroflexia</taxon>
        <taxon>Chloroflexales</taxon>
        <taxon>Roseiflexineae</taxon>
        <taxon>Roseiflexaceae</taxon>
        <taxon>Kouleothrix</taxon>
    </lineage>
</organism>
<accession>A0A0P9CXR4</accession>
<comment type="caution">
    <text evidence="6">The sequence shown here is derived from an EMBL/GenBank/DDBJ whole genome shotgun (WGS) entry which is preliminary data.</text>
</comment>
<gene>
    <name evidence="6" type="ORF">SE17_28140</name>
</gene>
<evidence type="ECO:0000313" key="7">
    <source>
        <dbReference type="Proteomes" id="UP000050509"/>
    </source>
</evidence>
<dbReference type="PANTHER" id="PTHR43586">
    <property type="entry name" value="CYSTEINE DESULFURASE"/>
    <property type="match status" value="1"/>
</dbReference>
<evidence type="ECO:0000256" key="4">
    <source>
        <dbReference type="RuleBase" id="RU004504"/>
    </source>
</evidence>
<name>A0A0P9CXR4_9CHLR</name>
<dbReference type="Pfam" id="PF00266">
    <property type="entry name" value="Aminotran_5"/>
    <property type="match status" value="1"/>
</dbReference>
<proteinExistence type="inferred from homology"/>
<keyword evidence="6" id="KW-0808">Transferase</keyword>
<dbReference type="Proteomes" id="UP000050509">
    <property type="component" value="Unassembled WGS sequence"/>
</dbReference>
<keyword evidence="2" id="KW-0663">Pyridoxal phosphate</keyword>
<evidence type="ECO:0000256" key="1">
    <source>
        <dbReference type="ARBA" id="ARBA00001933"/>
    </source>
</evidence>
<dbReference type="AlphaFoldDB" id="A0A0P9CXR4"/>
<evidence type="ECO:0000256" key="2">
    <source>
        <dbReference type="ARBA" id="ARBA00022898"/>
    </source>
</evidence>
<comment type="cofactor">
    <cofactor evidence="1 4">
        <name>pyridoxal 5'-phosphate</name>
        <dbReference type="ChEBI" id="CHEBI:597326"/>
    </cofactor>
</comment>
<dbReference type="InterPro" id="IPR015424">
    <property type="entry name" value="PyrdxlP-dep_Trfase"/>
</dbReference>
<dbReference type="InterPro" id="IPR000192">
    <property type="entry name" value="Aminotrans_V_dom"/>
</dbReference>
<dbReference type="Gene3D" id="3.40.640.10">
    <property type="entry name" value="Type I PLP-dependent aspartate aminotransferase-like (Major domain)"/>
    <property type="match status" value="1"/>
</dbReference>